<gene>
    <name evidence="9" type="ORF">FC75_GL000596</name>
</gene>
<dbReference type="Pfam" id="PF07690">
    <property type="entry name" value="MFS_1"/>
    <property type="match status" value="1"/>
</dbReference>
<evidence type="ECO:0000256" key="6">
    <source>
        <dbReference type="ARBA" id="ARBA00023136"/>
    </source>
</evidence>
<dbReference type="GO" id="GO:0005886">
    <property type="term" value="C:plasma membrane"/>
    <property type="evidence" value="ECO:0007669"/>
    <property type="project" value="UniProtKB-SubCell"/>
</dbReference>
<reference evidence="9 10" key="1">
    <citation type="journal article" date="2015" name="Genome Announc.">
        <title>Expanding the biotechnology potential of lactobacilli through comparative genomics of 213 strains and associated genera.</title>
        <authorList>
            <person name="Sun Z."/>
            <person name="Harris H.M."/>
            <person name="McCann A."/>
            <person name="Guo C."/>
            <person name="Argimon S."/>
            <person name="Zhang W."/>
            <person name="Yang X."/>
            <person name="Jeffery I.B."/>
            <person name="Cooney J.C."/>
            <person name="Kagawa T.F."/>
            <person name="Liu W."/>
            <person name="Song Y."/>
            <person name="Salvetti E."/>
            <person name="Wrobel A."/>
            <person name="Rasinkangas P."/>
            <person name="Parkhill J."/>
            <person name="Rea M.C."/>
            <person name="O'Sullivan O."/>
            <person name="Ritari J."/>
            <person name="Douillard F.P."/>
            <person name="Paul Ross R."/>
            <person name="Yang R."/>
            <person name="Briner A.E."/>
            <person name="Felis G.E."/>
            <person name="de Vos W.M."/>
            <person name="Barrangou R."/>
            <person name="Klaenhammer T.R."/>
            <person name="Caufield P.W."/>
            <person name="Cui Y."/>
            <person name="Zhang H."/>
            <person name="O'Toole P.W."/>
        </authorList>
    </citation>
    <scope>NUCLEOTIDE SEQUENCE [LARGE SCALE GENOMIC DNA]</scope>
    <source>
        <strain evidence="9 10">DSM 22697</strain>
    </source>
</reference>
<feature type="transmembrane region" description="Helical" evidence="7">
    <location>
        <begin position="381"/>
        <end position="402"/>
    </location>
</feature>
<feature type="domain" description="Major facilitator superfamily (MFS) profile" evidence="8">
    <location>
        <begin position="1"/>
        <end position="197"/>
    </location>
</feature>
<feature type="transmembrane region" description="Helical" evidence="7">
    <location>
        <begin position="261"/>
        <end position="279"/>
    </location>
</feature>
<protein>
    <submittedName>
        <fullName evidence="9">Permease, major facilitator superfamily</fullName>
    </submittedName>
</protein>
<evidence type="ECO:0000256" key="1">
    <source>
        <dbReference type="ARBA" id="ARBA00004651"/>
    </source>
</evidence>
<evidence type="ECO:0000313" key="9">
    <source>
        <dbReference type="EMBL" id="KRN18656.1"/>
    </source>
</evidence>
<sequence length="421" mass="46010">MKNLTPQTIKILILKFAGTFGSSMLSFAIGLYILHRTGSALSMGVTLVTGPVVSLLLTPFVGYVVDTMNHRRIMLSAQVVTSVVLVAFGLVFRVWPAQYYAELIALIIVLQVTDNFLSTTLTASLVQLFEGSELQRVNSLNQSITSLAAFLAPLIGAWLYTLVAIDTFAYVEVLFELTALVAILLLKFRLVTQPATPQPRESVLNNFKTGFAYVKNQKLILTIMISSAAVNFLFAAMNVGLPYLLIQTLKLSNQQYGLVDSGFAVGMFSGGILLAAITIRTHPIRFSYFNLFLLGAMFTTTGVPALFSWPSWLSTAFFWLQSMLNGILMVLINTPANTFKQQIIPQNLQGRVFSLDLTISTMLAPIGTLVFGALFDHFAAPLLFGIAGSGLLLLTLVVTTVISRQHLLDRPENQVPKAGQN</sequence>
<evidence type="ECO:0000259" key="8">
    <source>
        <dbReference type="PROSITE" id="PS50850"/>
    </source>
</evidence>
<feature type="transmembrane region" description="Helical" evidence="7">
    <location>
        <begin position="12"/>
        <end position="34"/>
    </location>
</feature>
<keyword evidence="5 7" id="KW-1133">Transmembrane helix</keyword>
<dbReference type="EMBL" id="AYZJ01000085">
    <property type="protein sequence ID" value="KRN18656.1"/>
    <property type="molecule type" value="Genomic_DNA"/>
</dbReference>
<keyword evidence="2" id="KW-0813">Transport</keyword>
<feature type="transmembrane region" description="Helical" evidence="7">
    <location>
        <begin position="313"/>
        <end position="332"/>
    </location>
</feature>
<dbReference type="PATRIC" id="fig|1423730.4.peg.620"/>
<proteinExistence type="predicted"/>
<evidence type="ECO:0000256" key="3">
    <source>
        <dbReference type="ARBA" id="ARBA00022475"/>
    </source>
</evidence>
<name>A0A0R2EQS8_9LACO</name>
<dbReference type="Proteomes" id="UP000050865">
    <property type="component" value="Unassembled WGS sequence"/>
</dbReference>
<evidence type="ECO:0000256" key="7">
    <source>
        <dbReference type="SAM" id="Phobius"/>
    </source>
</evidence>
<feature type="transmembrane region" description="Helical" evidence="7">
    <location>
        <begin position="167"/>
        <end position="186"/>
    </location>
</feature>
<dbReference type="SUPFAM" id="SSF103473">
    <property type="entry name" value="MFS general substrate transporter"/>
    <property type="match status" value="1"/>
</dbReference>
<keyword evidence="10" id="KW-1185">Reference proteome</keyword>
<dbReference type="InterPro" id="IPR020846">
    <property type="entry name" value="MFS_dom"/>
</dbReference>
<dbReference type="InterPro" id="IPR036259">
    <property type="entry name" value="MFS_trans_sf"/>
</dbReference>
<organism evidence="9 10">
    <name type="scientific">Lacticaseibacillus camelliae DSM 22697 = JCM 13995</name>
    <dbReference type="NCBI Taxonomy" id="1423730"/>
    <lineage>
        <taxon>Bacteria</taxon>
        <taxon>Bacillati</taxon>
        <taxon>Bacillota</taxon>
        <taxon>Bacilli</taxon>
        <taxon>Lactobacillales</taxon>
        <taxon>Lactobacillaceae</taxon>
        <taxon>Lacticaseibacillus</taxon>
    </lineage>
</organism>
<dbReference type="PANTHER" id="PTHR43266">
    <property type="entry name" value="MACROLIDE-EFFLUX PROTEIN"/>
    <property type="match status" value="1"/>
</dbReference>
<dbReference type="RefSeq" id="WP_056989950.1">
    <property type="nucleotide sequence ID" value="NZ_AYZJ01000085.1"/>
</dbReference>
<comment type="subcellular location">
    <subcellularLocation>
        <location evidence="1">Cell membrane</location>
        <topology evidence="1">Multi-pass membrane protein</topology>
    </subcellularLocation>
</comment>
<dbReference type="PROSITE" id="PS50850">
    <property type="entry name" value="MFS"/>
    <property type="match status" value="1"/>
</dbReference>
<feature type="transmembrane region" description="Helical" evidence="7">
    <location>
        <begin position="40"/>
        <end position="61"/>
    </location>
</feature>
<evidence type="ECO:0000256" key="5">
    <source>
        <dbReference type="ARBA" id="ARBA00022989"/>
    </source>
</evidence>
<evidence type="ECO:0000256" key="2">
    <source>
        <dbReference type="ARBA" id="ARBA00022448"/>
    </source>
</evidence>
<keyword evidence="4 7" id="KW-0812">Transmembrane</keyword>
<evidence type="ECO:0000313" key="10">
    <source>
        <dbReference type="Proteomes" id="UP000050865"/>
    </source>
</evidence>
<dbReference type="Gene3D" id="1.20.1250.20">
    <property type="entry name" value="MFS general substrate transporter like domains"/>
    <property type="match status" value="1"/>
</dbReference>
<dbReference type="PANTHER" id="PTHR43266:SF9">
    <property type="entry name" value="PERMEASE, MAJOR FACILITATOR SUPERFAMILY-RELATED"/>
    <property type="match status" value="1"/>
</dbReference>
<feature type="transmembrane region" description="Helical" evidence="7">
    <location>
        <begin position="73"/>
        <end position="92"/>
    </location>
</feature>
<comment type="caution">
    <text evidence="9">The sequence shown here is derived from an EMBL/GenBank/DDBJ whole genome shotgun (WGS) entry which is preliminary data.</text>
</comment>
<accession>A0A0R2EQS8</accession>
<dbReference type="STRING" id="1423730.FC75_GL000596"/>
<evidence type="ECO:0000256" key="4">
    <source>
        <dbReference type="ARBA" id="ARBA00022692"/>
    </source>
</evidence>
<feature type="transmembrane region" description="Helical" evidence="7">
    <location>
        <begin position="140"/>
        <end position="161"/>
    </location>
</feature>
<feature type="transmembrane region" description="Helical" evidence="7">
    <location>
        <begin position="219"/>
        <end position="241"/>
    </location>
</feature>
<feature type="transmembrane region" description="Helical" evidence="7">
    <location>
        <begin position="286"/>
        <end position="307"/>
    </location>
</feature>
<feature type="transmembrane region" description="Helical" evidence="7">
    <location>
        <begin position="353"/>
        <end position="375"/>
    </location>
</feature>
<dbReference type="AlphaFoldDB" id="A0A0R2EQS8"/>
<keyword evidence="3" id="KW-1003">Cell membrane</keyword>
<keyword evidence="6 7" id="KW-0472">Membrane</keyword>
<dbReference type="GO" id="GO:0022857">
    <property type="term" value="F:transmembrane transporter activity"/>
    <property type="evidence" value="ECO:0007669"/>
    <property type="project" value="InterPro"/>
</dbReference>
<dbReference type="InterPro" id="IPR011701">
    <property type="entry name" value="MFS"/>
</dbReference>
<feature type="transmembrane region" description="Helical" evidence="7">
    <location>
        <begin position="104"/>
        <end position="128"/>
    </location>
</feature>
<dbReference type="CDD" id="cd06173">
    <property type="entry name" value="MFS_MefA_like"/>
    <property type="match status" value="1"/>
</dbReference>